<comment type="caution">
    <text evidence="3">The sequence shown here is derived from an EMBL/GenBank/DDBJ whole genome shotgun (WGS) entry which is preliminary data.</text>
</comment>
<dbReference type="PANTHER" id="PTHR30469:SF15">
    <property type="entry name" value="HLYD FAMILY OF SECRETION PROTEINS"/>
    <property type="match status" value="1"/>
</dbReference>
<keyword evidence="4" id="KW-1185">Reference proteome</keyword>
<dbReference type="RefSeq" id="WP_167080490.1">
    <property type="nucleotide sequence ID" value="NZ_BAAADC010000001.1"/>
</dbReference>
<dbReference type="AlphaFoldDB" id="A0A846MVN4"/>
<organism evidence="3 4">
    <name type="scientific">Rhizomicrobium palustre</name>
    <dbReference type="NCBI Taxonomy" id="189966"/>
    <lineage>
        <taxon>Bacteria</taxon>
        <taxon>Pseudomonadati</taxon>
        <taxon>Pseudomonadota</taxon>
        <taxon>Alphaproteobacteria</taxon>
        <taxon>Micropepsales</taxon>
        <taxon>Micropepsaceae</taxon>
        <taxon>Rhizomicrobium</taxon>
    </lineage>
</organism>
<name>A0A846MVN4_9PROT</name>
<sequence>MDQIIARKSRWPLYGSLAGIAVLAGALAIWLMSGTGGNTLRVSTNQLTIGTVTEGPFEDYIAVRGRIAPFMVAHLTTDQGGTVKQVLVEDGAIVKKGQALLVLSNPALQLQVASQQLQFEQTRYKYQQDLLDIEHKLSQLRNNLTRDKMLLDANAIAPSTYKQEQDDYNYYLKLRATTVASRDVQQRVLAAPLIGQSSDGKGNIDISNAAVEALTIRAPMDGQLTDLDAEVGQSKVVGAVLGQVNSADHFKLVADVDQFYLNRVSNGQETLFSVSGRDYRAKVAKVYPQVTNGTFKVDFYFDGAAPQDTHVGQEMDMKVELGGASRALMLPSGPFYQDTGGSWVFVVASDGKSAVRRSVRLGRRNPDHVEVLDGLKPGEKVIVSGYEAYLKMDRLDLTNSKSDNL</sequence>
<dbReference type="Pfam" id="PF25967">
    <property type="entry name" value="RND-MFP_C"/>
    <property type="match status" value="1"/>
</dbReference>
<keyword evidence="1" id="KW-0472">Membrane</keyword>
<reference evidence="3 4" key="1">
    <citation type="submission" date="2020-03" db="EMBL/GenBank/DDBJ databases">
        <title>Genomic Encyclopedia of Type Strains, Phase IV (KMG-IV): sequencing the most valuable type-strain genomes for metagenomic binning, comparative biology and taxonomic classification.</title>
        <authorList>
            <person name="Goeker M."/>
        </authorList>
    </citation>
    <scope>NUCLEOTIDE SEQUENCE [LARGE SCALE GENOMIC DNA]</scope>
    <source>
        <strain evidence="3 4">DSM 19867</strain>
    </source>
</reference>
<keyword evidence="1" id="KW-0812">Transmembrane</keyword>
<feature type="transmembrane region" description="Helical" evidence="1">
    <location>
        <begin position="12"/>
        <end position="32"/>
    </location>
</feature>
<dbReference type="Gene3D" id="2.40.30.170">
    <property type="match status" value="1"/>
</dbReference>
<evidence type="ECO:0000256" key="1">
    <source>
        <dbReference type="SAM" id="Phobius"/>
    </source>
</evidence>
<dbReference type="EMBL" id="JAASRM010000001">
    <property type="protein sequence ID" value="NIK87152.1"/>
    <property type="molecule type" value="Genomic_DNA"/>
</dbReference>
<protein>
    <submittedName>
        <fullName evidence="3">HlyD family secretion protein</fullName>
    </submittedName>
</protein>
<dbReference type="Proteomes" id="UP000570514">
    <property type="component" value="Unassembled WGS sequence"/>
</dbReference>
<keyword evidence="1" id="KW-1133">Transmembrane helix</keyword>
<dbReference type="GO" id="GO:1990281">
    <property type="term" value="C:efflux pump complex"/>
    <property type="evidence" value="ECO:0007669"/>
    <property type="project" value="TreeGrafter"/>
</dbReference>
<evidence type="ECO:0000313" key="3">
    <source>
        <dbReference type="EMBL" id="NIK87152.1"/>
    </source>
</evidence>
<dbReference type="Gene3D" id="1.10.287.470">
    <property type="entry name" value="Helix hairpin bin"/>
    <property type="match status" value="1"/>
</dbReference>
<proteinExistence type="predicted"/>
<dbReference type="GO" id="GO:0015562">
    <property type="term" value="F:efflux transmembrane transporter activity"/>
    <property type="evidence" value="ECO:0007669"/>
    <property type="project" value="TreeGrafter"/>
</dbReference>
<gene>
    <name evidence="3" type="ORF">FHS83_000470</name>
</gene>
<dbReference type="InterPro" id="IPR058627">
    <property type="entry name" value="MdtA-like_C"/>
</dbReference>
<dbReference type="Gene3D" id="2.40.50.100">
    <property type="match status" value="1"/>
</dbReference>
<accession>A0A846MVN4</accession>
<evidence type="ECO:0000313" key="4">
    <source>
        <dbReference type="Proteomes" id="UP000570514"/>
    </source>
</evidence>
<dbReference type="SUPFAM" id="SSF111369">
    <property type="entry name" value="HlyD-like secretion proteins"/>
    <property type="match status" value="1"/>
</dbReference>
<feature type="domain" description="Multidrug resistance protein MdtA-like C-terminal permuted SH3" evidence="2">
    <location>
        <begin position="330"/>
        <end position="386"/>
    </location>
</feature>
<dbReference type="Gene3D" id="2.40.420.20">
    <property type="match status" value="1"/>
</dbReference>
<evidence type="ECO:0000259" key="2">
    <source>
        <dbReference type="Pfam" id="PF25967"/>
    </source>
</evidence>
<dbReference type="PANTHER" id="PTHR30469">
    <property type="entry name" value="MULTIDRUG RESISTANCE PROTEIN MDTA"/>
    <property type="match status" value="1"/>
</dbReference>